<feature type="non-terminal residue" evidence="1">
    <location>
        <position position="124"/>
    </location>
</feature>
<dbReference type="OrthoDB" id="1873537at2759"/>
<evidence type="ECO:0000313" key="2">
    <source>
        <dbReference type="Proteomes" id="UP000015453"/>
    </source>
</evidence>
<proteinExistence type="predicted"/>
<dbReference type="InterPro" id="IPR007493">
    <property type="entry name" value="DUF538"/>
</dbReference>
<reference evidence="1 2" key="1">
    <citation type="journal article" date="2013" name="BMC Genomics">
        <title>The miniature genome of a carnivorous plant Genlisea aurea contains a low number of genes and short non-coding sequences.</title>
        <authorList>
            <person name="Leushkin E.V."/>
            <person name="Sutormin R.A."/>
            <person name="Nabieva E.R."/>
            <person name="Penin A.A."/>
            <person name="Kondrashov A.S."/>
            <person name="Logacheva M.D."/>
        </authorList>
    </citation>
    <scope>NUCLEOTIDE SEQUENCE [LARGE SCALE GENOMIC DNA]</scope>
</reference>
<dbReference type="PANTHER" id="PTHR31676">
    <property type="entry name" value="T31J12.3 PROTEIN-RELATED"/>
    <property type="match status" value="1"/>
</dbReference>
<comment type="caution">
    <text evidence="1">The sequence shown here is derived from an EMBL/GenBank/DDBJ whole genome shotgun (WGS) entry which is preliminary data.</text>
</comment>
<dbReference type="EMBL" id="AUSU01006172">
    <property type="protein sequence ID" value="EPS62397.1"/>
    <property type="molecule type" value="Genomic_DNA"/>
</dbReference>
<dbReference type="Gene3D" id="2.30.240.10">
    <property type="entry name" value="At5g01610-like"/>
    <property type="match status" value="1"/>
</dbReference>
<organism evidence="1 2">
    <name type="scientific">Genlisea aurea</name>
    <dbReference type="NCBI Taxonomy" id="192259"/>
    <lineage>
        <taxon>Eukaryota</taxon>
        <taxon>Viridiplantae</taxon>
        <taxon>Streptophyta</taxon>
        <taxon>Embryophyta</taxon>
        <taxon>Tracheophyta</taxon>
        <taxon>Spermatophyta</taxon>
        <taxon>Magnoliopsida</taxon>
        <taxon>eudicotyledons</taxon>
        <taxon>Gunneridae</taxon>
        <taxon>Pentapetalae</taxon>
        <taxon>asterids</taxon>
        <taxon>lamiids</taxon>
        <taxon>Lamiales</taxon>
        <taxon>Lentibulariaceae</taxon>
        <taxon>Genlisea</taxon>
    </lineage>
</organism>
<feature type="non-terminal residue" evidence="1">
    <location>
        <position position="1"/>
    </location>
</feature>
<sequence>YEALKQYNFPAGILPRGATGYRLNPSTGEFSAYLNGSCSFSIENYYRLNYEPEIRGLISEGEIRRLSGISVKVLVMWMNIGEVVRKGNNLEFSVGFTSASFPVENFDESPRCGCGLRCHDDHDD</sequence>
<dbReference type="Pfam" id="PF04398">
    <property type="entry name" value="DUF538"/>
    <property type="match status" value="1"/>
</dbReference>
<dbReference type="AlphaFoldDB" id="S8DRJ4"/>
<dbReference type="PANTHER" id="PTHR31676:SF196">
    <property type="entry name" value="DUF538 FAMILY PROTEIN"/>
    <property type="match status" value="1"/>
</dbReference>
<name>S8DRJ4_9LAMI</name>
<accession>S8DRJ4</accession>
<dbReference type="SUPFAM" id="SSF141562">
    <property type="entry name" value="At5g01610-like"/>
    <property type="match status" value="1"/>
</dbReference>
<keyword evidence="2" id="KW-1185">Reference proteome</keyword>
<protein>
    <submittedName>
        <fullName evidence="1">Uncharacterized protein</fullName>
    </submittedName>
</protein>
<dbReference type="Proteomes" id="UP000015453">
    <property type="component" value="Unassembled WGS sequence"/>
</dbReference>
<evidence type="ECO:0000313" key="1">
    <source>
        <dbReference type="EMBL" id="EPS62397.1"/>
    </source>
</evidence>
<gene>
    <name evidence="1" type="ORF">M569_12394</name>
</gene>
<dbReference type="InterPro" id="IPR036758">
    <property type="entry name" value="At5g01610-like"/>
</dbReference>